<evidence type="ECO:0000313" key="2">
    <source>
        <dbReference type="EnsemblPlants" id="PNT66121"/>
    </source>
</evidence>
<name>A0A2K2CVR2_BRADI</name>
<dbReference type="EnsemblPlants" id="PNT66121">
    <property type="protein sequence ID" value="PNT66121"/>
    <property type="gene ID" value="BRADI_3g07446v3"/>
</dbReference>
<organism evidence="1">
    <name type="scientific">Brachypodium distachyon</name>
    <name type="common">Purple false brome</name>
    <name type="synonym">Trachynia distachya</name>
    <dbReference type="NCBI Taxonomy" id="15368"/>
    <lineage>
        <taxon>Eukaryota</taxon>
        <taxon>Viridiplantae</taxon>
        <taxon>Streptophyta</taxon>
        <taxon>Embryophyta</taxon>
        <taxon>Tracheophyta</taxon>
        <taxon>Spermatophyta</taxon>
        <taxon>Magnoliopsida</taxon>
        <taxon>Liliopsida</taxon>
        <taxon>Poales</taxon>
        <taxon>Poaceae</taxon>
        <taxon>BOP clade</taxon>
        <taxon>Pooideae</taxon>
        <taxon>Stipodae</taxon>
        <taxon>Brachypodieae</taxon>
        <taxon>Brachypodium</taxon>
    </lineage>
</organism>
<dbReference type="Proteomes" id="UP000008810">
    <property type="component" value="Chromosome 3"/>
</dbReference>
<dbReference type="AlphaFoldDB" id="A0A2K2CVR2"/>
<gene>
    <name evidence="1" type="ORF">BRADI_3g07446v3</name>
</gene>
<proteinExistence type="predicted"/>
<protein>
    <submittedName>
        <fullName evidence="1 2">Uncharacterized protein</fullName>
    </submittedName>
</protein>
<dbReference type="Gramene" id="PNT66121">
    <property type="protein sequence ID" value="PNT66121"/>
    <property type="gene ID" value="BRADI_3g07446v3"/>
</dbReference>
<accession>A0A2K2CVR2</accession>
<reference evidence="2" key="3">
    <citation type="submission" date="2018-08" db="UniProtKB">
        <authorList>
            <consortium name="EnsemblPlants"/>
        </authorList>
    </citation>
    <scope>IDENTIFICATION</scope>
    <source>
        <strain evidence="2">cv. Bd21</strain>
    </source>
</reference>
<dbReference type="InParanoid" id="A0A2K2CVR2"/>
<sequence>MQRDGRKRGRSQPDQRGPFHILCLVGSRSTVHGCFLDIRSYGEGKALVWPWLSFQKRSTKAETGELQIAEGLLVSS</sequence>
<evidence type="ECO:0000313" key="1">
    <source>
        <dbReference type="EMBL" id="PNT66121.1"/>
    </source>
</evidence>
<evidence type="ECO:0000313" key="3">
    <source>
        <dbReference type="Proteomes" id="UP000008810"/>
    </source>
</evidence>
<dbReference type="EMBL" id="CM000882">
    <property type="protein sequence ID" value="PNT66121.1"/>
    <property type="molecule type" value="Genomic_DNA"/>
</dbReference>
<keyword evidence="3" id="KW-1185">Reference proteome</keyword>
<reference evidence="1 2" key="1">
    <citation type="journal article" date="2010" name="Nature">
        <title>Genome sequencing and analysis of the model grass Brachypodium distachyon.</title>
        <authorList>
            <consortium name="International Brachypodium Initiative"/>
        </authorList>
    </citation>
    <scope>NUCLEOTIDE SEQUENCE [LARGE SCALE GENOMIC DNA]</scope>
    <source>
        <strain evidence="1 2">Bd21</strain>
    </source>
</reference>
<reference evidence="1" key="2">
    <citation type="submission" date="2017-06" db="EMBL/GenBank/DDBJ databases">
        <title>WGS assembly of Brachypodium distachyon.</title>
        <authorList>
            <consortium name="The International Brachypodium Initiative"/>
            <person name="Lucas S."/>
            <person name="Harmon-Smith M."/>
            <person name="Lail K."/>
            <person name="Tice H."/>
            <person name="Grimwood J."/>
            <person name="Bruce D."/>
            <person name="Barry K."/>
            <person name="Shu S."/>
            <person name="Lindquist E."/>
            <person name="Wang M."/>
            <person name="Pitluck S."/>
            <person name="Vogel J.P."/>
            <person name="Garvin D.F."/>
            <person name="Mockler T.C."/>
            <person name="Schmutz J."/>
            <person name="Rokhsar D."/>
            <person name="Bevan M.W."/>
        </authorList>
    </citation>
    <scope>NUCLEOTIDE SEQUENCE</scope>
    <source>
        <strain evidence="1">Bd21</strain>
    </source>
</reference>